<keyword evidence="11" id="KW-1185">Reference proteome</keyword>
<comment type="function">
    <text evidence="7">Microtubule binding protein that promotes the stabilization of dynamic microtubules. Required for mitotic spindle formation.</text>
</comment>
<comment type="subcellular location">
    <subcellularLocation>
        <location evidence="1">Cytoplasm</location>
        <location evidence="1">Cytoskeleton</location>
        <location evidence="1">Spindle</location>
    </subcellularLocation>
</comment>
<gene>
    <name evidence="10" type="ORF">PG993_003309</name>
</gene>
<evidence type="ECO:0000256" key="2">
    <source>
        <dbReference type="ARBA" id="ARBA00009549"/>
    </source>
</evidence>
<feature type="compositionally biased region" description="Low complexity" evidence="8">
    <location>
        <begin position="539"/>
        <end position="549"/>
    </location>
</feature>
<evidence type="ECO:0000256" key="3">
    <source>
        <dbReference type="ARBA" id="ARBA00011375"/>
    </source>
</evidence>
<feature type="compositionally biased region" description="Polar residues" evidence="8">
    <location>
        <begin position="717"/>
        <end position="726"/>
    </location>
</feature>
<evidence type="ECO:0000259" key="9">
    <source>
        <dbReference type="SMART" id="SM01349"/>
    </source>
</evidence>
<dbReference type="InterPro" id="IPR016024">
    <property type="entry name" value="ARM-type_fold"/>
</dbReference>
<evidence type="ECO:0000256" key="8">
    <source>
        <dbReference type="SAM" id="MobiDB-lite"/>
    </source>
</evidence>
<feature type="compositionally biased region" description="Basic and acidic residues" evidence="8">
    <location>
        <begin position="773"/>
        <end position="787"/>
    </location>
</feature>
<name>A0ABR1TZ73_9PEZI</name>
<dbReference type="Gene3D" id="1.25.10.10">
    <property type="entry name" value="Leucine-rich Repeat Variant"/>
    <property type="match status" value="3"/>
</dbReference>
<feature type="compositionally biased region" description="Low complexity" evidence="8">
    <location>
        <begin position="727"/>
        <end position="738"/>
    </location>
</feature>
<protein>
    <submittedName>
        <fullName evidence="10">Protein STU1</fullName>
    </submittedName>
</protein>
<feature type="compositionally biased region" description="Polar residues" evidence="8">
    <location>
        <begin position="693"/>
        <end position="707"/>
    </location>
</feature>
<keyword evidence="5" id="KW-0493">Microtubule</keyword>
<comment type="caution">
    <text evidence="10">The sequence shown here is derived from an EMBL/GenBank/DDBJ whole genome shotgun (WGS) entry which is preliminary data.</text>
</comment>
<feature type="compositionally biased region" description="Low complexity" evidence="8">
    <location>
        <begin position="579"/>
        <end position="602"/>
    </location>
</feature>
<dbReference type="InterPro" id="IPR024395">
    <property type="entry name" value="CLASP_N_dom"/>
</dbReference>
<feature type="region of interest" description="Disordered" evidence="8">
    <location>
        <begin position="513"/>
        <end position="549"/>
    </location>
</feature>
<evidence type="ECO:0000256" key="7">
    <source>
        <dbReference type="ARBA" id="ARBA00024889"/>
    </source>
</evidence>
<evidence type="ECO:0000256" key="1">
    <source>
        <dbReference type="ARBA" id="ARBA00004186"/>
    </source>
</evidence>
<evidence type="ECO:0000256" key="6">
    <source>
        <dbReference type="ARBA" id="ARBA00022776"/>
    </source>
</evidence>
<feature type="region of interest" description="Disordered" evidence="8">
    <location>
        <begin position="229"/>
        <end position="282"/>
    </location>
</feature>
<dbReference type="Pfam" id="PF12348">
    <property type="entry name" value="CLASP_N"/>
    <property type="match status" value="2"/>
</dbReference>
<dbReference type="InterPro" id="IPR011989">
    <property type="entry name" value="ARM-like"/>
</dbReference>
<evidence type="ECO:0000313" key="10">
    <source>
        <dbReference type="EMBL" id="KAK8051924.1"/>
    </source>
</evidence>
<feature type="compositionally biased region" description="Basic and acidic residues" evidence="8">
    <location>
        <begin position="837"/>
        <end position="848"/>
    </location>
</feature>
<dbReference type="SMART" id="SM01349">
    <property type="entry name" value="TOG"/>
    <property type="match status" value="2"/>
</dbReference>
<keyword evidence="6" id="KW-0498">Mitosis</keyword>
<dbReference type="SUPFAM" id="SSF48371">
    <property type="entry name" value="ARM repeat"/>
    <property type="match status" value="1"/>
</dbReference>
<reference evidence="10 11" key="1">
    <citation type="submission" date="2023-01" db="EMBL/GenBank/DDBJ databases">
        <title>Analysis of 21 Apiospora genomes using comparative genomics revels a genus with tremendous synthesis potential of carbohydrate active enzymes and secondary metabolites.</title>
        <authorList>
            <person name="Sorensen T."/>
        </authorList>
    </citation>
    <scope>NUCLEOTIDE SEQUENCE [LARGE SCALE GENOMIC DNA]</scope>
    <source>
        <strain evidence="10 11">CBS 33761</strain>
    </source>
</reference>
<comment type="subunit">
    <text evidence="3">Interacts with microtubules.</text>
</comment>
<feature type="domain" description="TOG" evidence="9">
    <location>
        <begin position="3"/>
        <end position="218"/>
    </location>
</feature>
<feature type="region of interest" description="Disordered" evidence="8">
    <location>
        <begin position="573"/>
        <end position="851"/>
    </location>
</feature>
<evidence type="ECO:0000256" key="4">
    <source>
        <dbReference type="ARBA" id="ARBA00022618"/>
    </source>
</evidence>
<dbReference type="InterPro" id="IPR034085">
    <property type="entry name" value="TOG"/>
</dbReference>
<sequence length="1168" mass="127150">MAEKLTDQQVADLMAILKKDVSVDTKAHHVTAAKSAIKQHNVPDTCVAPLFEALRLASSSQHSFLVNAGFTALNHLLTRLSRQEPKYLLKEAKNTLPLIVDKLGDPKDKFRALAIQAMTTMYGAAPIEAERFVRNVAMAGKNSRAKEASMQWLLQMHKEHGLQFRVYVPNLMELLEDADGMVRDTAKMTVIELFRDAPNAAKSDLKKQLKNFKVRPAIESAIVKELAPGPATAKRAMPEDRPDSAPLVRPRGNLAASVSSMSSERPTTPMAETRPEPVDPAYVNTSRELDDIFRDMHPWFEGKETEQNWLKREESITKLRKLIAGNVPQDFPDQYLASCKSMLDGIIKACMTLRTSLAKEACALVQDMAITFGPGMDPMVELLMQTFIKLCAATKKIMSQLANACVDTIIGRTTYNARIMQHVWSACQDKNVQPRTYTTGWLKTLINKESHHKHHLEHSGGLELIEKCIKKGLGDANPGVREQMRATYWLFATVWPARAEVIMDNLDSTAQKLLHKDPHNPNSPKKGAEPAARPGMGFSKSTITTSSKPSLRDTMLAQKKALAVKNLPVRPGSAMATISPQRTAPTAPTSSSSVQPSAASSTGQTRAKAMAGHGGMSAAPTRPVRKRPEVAPRPEMAPRPATAGPYSGRNNDGLLSGRSSPAEVRSKAVTPKVISGSPKRTAPRPRPGHHPTLSESSVLSSPKQTATADKAPPAGSPQHTPVEAQTSVPVFDPSSSPSKADEEFSLVVPNVAELKENVRPAPAREPSVVPEPQEVHEEPAAHMEPVKSPEATEYPSPAETAESMAPPGSTEPVESLESTENPQPVEVSEPAVPVQSEEVKLSEGRERSLPGTPLKTLKVYEDPLTAGTPSTTPRPTTNGDSERPVLEARHVNEDAGRLSLSVSAVEVVGEDPPISPDKARQHARLLDSGTARVKSRTLDVHGFRKLQSLIRDNKGLFTDGRFDALLVGLFQYLEAPLPDLSTEKVQDVKAQILATIKLLLKKLRDNFQPHVSRGLEALLAARAAYEARTHIVSGMELLADELVLLGDADEITVTMTRRLGEIEADAAGSRSLSMGLHVLKQLIDTRPTFTPNDTEISGLANLAARCLESRESGVRMDAVQLCVALHARVGEHKFWECMKAVKDDPKSLITYYVVKRQRETSAGPAAAA</sequence>
<evidence type="ECO:0000313" key="11">
    <source>
        <dbReference type="Proteomes" id="UP001444661"/>
    </source>
</evidence>
<feature type="compositionally biased region" description="Polar residues" evidence="8">
    <location>
        <begin position="256"/>
        <end position="266"/>
    </location>
</feature>
<keyword evidence="6" id="KW-0131">Cell cycle</keyword>
<comment type="similarity">
    <text evidence="2">Belongs to the CLASP family.</text>
</comment>
<keyword evidence="4" id="KW-0132">Cell division</keyword>
<evidence type="ECO:0000256" key="5">
    <source>
        <dbReference type="ARBA" id="ARBA00022701"/>
    </source>
</evidence>
<feature type="region of interest" description="Disordered" evidence="8">
    <location>
        <begin position="863"/>
        <end position="882"/>
    </location>
</feature>
<dbReference type="PANTHER" id="PTHR21567">
    <property type="entry name" value="CLASP"/>
    <property type="match status" value="1"/>
</dbReference>
<dbReference type="Proteomes" id="UP001444661">
    <property type="component" value="Unassembled WGS sequence"/>
</dbReference>
<organism evidence="10 11">
    <name type="scientific">Apiospora rasikravindrae</name>
    <dbReference type="NCBI Taxonomy" id="990691"/>
    <lineage>
        <taxon>Eukaryota</taxon>
        <taxon>Fungi</taxon>
        <taxon>Dikarya</taxon>
        <taxon>Ascomycota</taxon>
        <taxon>Pezizomycotina</taxon>
        <taxon>Sordariomycetes</taxon>
        <taxon>Xylariomycetidae</taxon>
        <taxon>Amphisphaeriales</taxon>
        <taxon>Apiosporaceae</taxon>
        <taxon>Apiospora</taxon>
    </lineage>
</organism>
<dbReference type="PANTHER" id="PTHR21567:SF9">
    <property type="entry name" value="CLIP-ASSOCIATING PROTEIN"/>
    <property type="match status" value="1"/>
</dbReference>
<accession>A0ABR1TZ73</accession>
<feature type="domain" description="TOG" evidence="9">
    <location>
        <begin position="285"/>
        <end position="516"/>
    </location>
</feature>
<proteinExistence type="inferred from homology"/>
<dbReference type="EMBL" id="JAQQWK010000002">
    <property type="protein sequence ID" value="KAK8051924.1"/>
    <property type="molecule type" value="Genomic_DNA"/>
</dbReference>
<feature type="compositionally biased region" description="Polar residues" evidence="8">
    <location>
        <begin position="867"/>
        <end position="879"/>
    </location>
</feature>